<evidence type="ECO:0000313" key="2">
    <source>
        <dbReference type="EMBL" id="CAF1576973.1"/>
    </source>
</evidence>
<gene>
    <name evidence="1" type="ORF">EDS130_LOCUS37412</name>
    <name evidence="2" type="ORF">XAT740_LOCUS45066</name>
</gene>
<dbReference type="Gene3D" id="3.80.10.10">
    <property type="entry name" value="Ribonuclease Inhibitor"/>
    <property type="match status" value="1"/>
</dbReference>
<dbReference type="Proteomes" id="UP000663828">
    <property type="component" value="Unassembled WGS sequence"/>
</dbReference>
<evidence type="ECO:0000313" key="1">
    <source>
        <dbReference type="EMBL" id="CAF1420176.1"/>
    </source>
</evidence>
<dbReference type="Proteomes" id="UP000663852">
    <property type="component" value="Unassembled WGS sequence"/>
</dbReference>
<evidence type="ECO:0000313" key="3">
    <source>
        <dbReference type="Proteomes" id="UP000663828"/>
    </source>
</evidence>
<proteinExistence type="predicted"/>
<accession>A0A815M651</accession>
<name>A0A815M651_ADIRI</name>
<keyword evidence="3" id="KW-1185">Reference proteome</keyword>
<dbReference type="EMBL" id="CAJNOR010005818">
    <property type="protein sequence ID" value="CAF1576973.1"/>
    <property type="molecule type" value="Genomic_DNA"/>
</dbReference>
<organism evidence="1 4">
    <name type="scientific">Adineta ricciae</name>
    <name type="common">Rotifer</name>
    <dbReference type="NCBI Taxonomy" id="249248"/>
    <lineage>
        <taxon>Eukaryota</taxon>
        <taxon>Metazoa</taxon>
        <taxon>Spiralia</taxon>
        <taxon>Gnathifera</taxon>
        <taxon>Rotifera</taxon>
        <taxon>Eurotatoria</taxon>
        <taxon>Bdelloidea</taxon>
        <taxon>Adinetida</taxon>
        <taxon>Adinetidae</taxon>
        <taxon>Adineta</taxon>
    </lineage>
</organism>
<dbReference type="InterPro" id="IPR032675">
    <property type="entry name" value="LRR_dom_sf"/>
</dbReference>
<protein>
    <submittedName>
        <fullName evidence="1">Uncharacterized protein</fullName>
    </submittedName>
</protein>
<dbReference type="EMBL" id="CAJNOJ010000368">
    <property type="protein sequence ID" value="CAF1420176.1"/>
    <property type="molecule type" value="Genomic_DNA"/>
</dbReference>
<sequence length="347" mass="41059">MVTIESFPNELWMMFFGYFNAHELYYHFNGLNARIDRLIRSVSNLCLKINEKNYAYYLEHIMPWIDFRNVQSLSFHSQSKTVKTTDFFLRYPLIRFRKLRSFVFHDWYLPLDNHRQIIEQLPYLKILERLDIKLMELSMDFSDDNNTRAIELIFNSSKNLRASLKHVALDIYVSNSMLPQISFLPTNIENLQVSVMHVEPFLKLTPSLASSCRRIHFKYLEGSHSSEVQLPPSPKALSHCTKVIVKKTNCYFRFDHLEAFLNCLPEVKQLSIDNTCANEFITAEHLEFLLNKYCSKLSKFQYAYRDDPSYTFADFTGACKQSEYWSSGDVHFVKVLHGHVLYFDRRQ</sequence>
<reference evidence="1" key="1">
    <citation type="submission" date="2021-02" db="EMBL/GenBank/DDBJ databases">
        <authorList>
            <person name="Nowell W R."/>
        </authorList>
    </citation>
    <scope>NUCLEOTIDE SEQUENCE</scope>
</reference>
<comment type="caution">
    <text evidence="1">The sequence shown here is derived from an EMBL/GenBank/DDBJ whole genome shotgun (WGS) entry which is preliminary data.</text>
</comment>
<evidence type="ECO:0000313" key="4">
    <source>
        <dbReference type="Proteomes" id="UP000663852"/>
    </source>
</evidence>
<dbReference type="AlphaFoldDB" id="A0A815M651"/>